<reference evidence="8 9" key="1">
    <citation type="journal article" date="2021" name="Nat. Plants">
        <title>The Taxus genome provides insights into paclitaxel biosynthesis.</title>
        <authorList>
            <person name="Xiong X."/>
            <person name="Gou J."/>
            <person name="Liao Q."/>
            <person name="Li Y."/>
            <person name="Zhou Q."/>
            <person name="Bi G."/>
            <person name="Li C."/>
            <person name="Du R."/>
            <person name="Wang X."/>
            <person name="Sun T."/>
            <person name="Guo L."/>
            <person name="Liang H."/>
            <person name="Lu P."/>
            <person name="Wu Y."/>
            <person name="Zhang Z."/>
            <person name="Ro D.K."/>
            <person name="Shang Y."/>
            <person name="Huang S."/>
            <person name="Yan J."/>
        </authorList>
    </citation>
    <scope>NUCLEOTIDE SEQUENCE [LARGE SCALE GENOMIC DNA]</scope>
    <source>
        <strain evidence="8">Ta-2019</strain>
    </source>
</reference>
<evidence type="ECO:0000259" key="7">
    <source>
        <dbReference type="PROSITE" id="PS51775"/>
    </source>
</evidence>
<evidence type="ECO:0000313" key="8">
    <source>
        <dbReference type="EMBL" id="KAH9325281.1"/>
    </source>
</evidence>
<dbReference type="GO" id="GO:0080115">
    <property type="term" value="F:myosin XI tail binding"/>
    <property type="evidence" value="ECO:0007669"/>
    <property type="project" value="UniProtKB-ARBA"/>
</dbReference>
<keyword evidence="3 6" id="KW-1133">Transmembrane helix</keyword>
<feature type="non-terminal residue" evidence="8">
    <location>
        <position position="145"/>
    </location>
</feature>
<dbReference type="AlphaFoldDB" id="A0AA38LIP0"/>
<keyword evidence="5" id="KW-0175">Coiled coil</keyword>
<evidence type="ECO:0000313" key="9">
    <source>
        <dbReference type="Proteomes" id="UP000824469"/>
    </source>
</evidence>
<comment type="subcellular location">
    <subcellularLocation>
        <location evidence="1">Membrane</location>
    </subcellularLocation>
</comment>
<organism evidence="8 9">
    <name type="scientific">Taxus chinensis</name>
    <name type="common">Chinese yew</name>
    <name type="synonym">Taxus wallichiana var. chinensis</name>
    <dbReference type="NCBI Taxonomy" id="29808"/>
    <lineage>
        <taxon>Eukaryota</taxon>
        <taxon>Viridiplantae</taxon>
        <taxon>Streptophyta</taxon>
        <taxon>Embryophyta</taxon>
        <taxon>Tracheophyta</taxon>
        <taxon>Spermatophyta</taxon>
        <taxon>Pinopsida</taxon>
        <taxon>Pinidae</taxon>
        <taxon>Conifers II</taxon>
        <taxon>Cupressales</taxon>
        <taxon>Taxaceae</taxon>
        <taxon>Taxus</taxon>
    </lineage>
</organism>
<feature type="non-terminal residue" evidence="8">
    <location>
        <position position="1"/>
    </location>
</feature>
<dbReference type="EMBL" id="JAHRHJ020000002">
    <property type="protein sequence ID" value="KAH9325281.1"/>
    <property type="molecule type" value="Genomic_DNA"/>
</dbReference>
<dbReference type="PANTHER" id="PTHR31422:SF3">
    <property type="entry name" value="GTD-BINDING DOMAIN-CONTAINING PROTEIN"/>
    <property type="match status" value="1"/>
</dbReference>
<dbReference type="InterPro" id="IPR007656">
    <property type="entry name" value="GTD-bd"/>
</dbReference>
<dbReference type="Proteomes" id="UP000824469">
    <property type="component" value="Unassembled WGS sequence"/>
</dbReference>
<feature type="domain" description="GTD-binding" evidence="7">
    <location>
        <begin position="34"/>
        <end position="141"/>
    </location>
</feature>
<accession>A0AA38LIP0</accession>
<evidence type="ECO:0000256" key="2">
    <source>
        <dbReference type="ARBA" id="ARBA00022692"/>
    </source>
</evidence>
<dbReference type="PANTHER" id="PTHR31422">
    <property type="entry name" value="BNAANNG28530D PROTEIN"/>
    <property type="match status" value="1"/>
</dbReference>
<evidence type="ECO:0000256" key="6">
    <source>
        <dbReference type="SAM" id="Phobius"/>
    </source>
</evidence>
<dbReference type="PROSITE" id="PS51775">
    <property type="entry name" value="GTD_BINDING"/>
    <property type="match status" value="1"/>
</dbReference>
<dbReference type="GO" id="GO:0016020">
    <property type="term" value="C:membrane"/>
    <property type="evidence" value="ECO:0007669"/>
    <property type="project" value="UniProtKB-SubCell"/>
</dbReference>
<feature type="transmembrane region" description="Helical" evidence="6">
    <location>
        <begin position="12"/>
        <end position="35"/>
    </location>
</feature>
<dbReference type="OMA" id="CHHRELE"/>
<dbReference type="Pfam" id="PF04576">
    <property type="entry name" value="Zein-binding"/>
    <property type="match status" value="1"/>
</dbReference>
<keyword evidence="9" id="KW-1185">Reference proteome</keyword>
<evidence type="ECO:0000256" key="5">
    <source>
        <dbReference type="SAM" id="Coils"/>
    </source>
</evidence>
<keyword evidence="4 6" id="KW-0472">Membrane</keyword>
<comment type="caution">
    <text evidence="8">The sequence shown here is derived from an EMBL/GenBank/DDBJ whole genome shotgun (WGS) entry which is preliminary data.</text>
</comment>
<keyword evidence="2 6" id="KW-0812">Transmembrane</keyword>
<evidence type="ECO:0000256" key="4">
    <source>
        <dbReference type="ARBA" id="ARBA00023136"/>
    </source>
</evidence>
<evidence type="ECO:0000256" key="3">
    <source>
        <dbReference type="ARBA" id="ARBA00022989"/>
    </source>
</evidence>
<sequence>SRLYTMEFVGKPVLTAMLQLLLSLICLLYALVTFITTKLQGCCPCPCPCHRDLEEELEKERTASASAVEQAMAMISRLQKEKASLEMDARQFRRLADQRQLYDLQAINLLKEVVLKFERERYAPQQHISFSFPTTQDEDQRPLPK</sequence>
<name>A0AA38LIP0_TAXCH</name>
<evidence type="ECO:0000256" key="1">
    <source>
        <dbReference type="ARBA" id="ARBA00004370"/>
    </source>
</evidence>
<protein>
    <recommendedName>
        <fullName evidence="7">GTD-binding domain-containing protein</fullName>
    </recommendedName>
</protein>
<proteinExistence type="predicted"/>
<feature type="coiled-coil region" evidence="5">
    <location>
        <begin position="50"/>
        <end position="95"/>
    </location>
</feature>
<gene>
    <name evidence="8" type="ORF">KI387_005459</name>
</gene>